<sequence>MAATEVTSDGSVIPPLNISVPAPILNLKGFEWGTVDQKIEGTQLREEAVLPSLTSRAAAPALQEQPAALPAQLAQQLEKPKEPFSPSFPLEHFKGTYAGNGFNLIWRPRPDDDKTFATKPEGPDDNILELNLTTEQLTFGENLGKIPNRGLGKQSDIDLAGVPYLQTVQDVTYPATGRGDNPVATGIHFEPGVWLHVPKSRFHTQDTPSVVRMASIPHGTTINAQGLVPTRGQVTKTPTIKPINTTPFFFGKPDAPVPFFNKSMDATFQNAFRIPQNLELFNKNGTITSAIIKDPHNVLRNAIHGQEITETVSFEVSTGPPEAQINGGGTANISFLDGEEPIGANQIPPPNPNANVDFMKSTFWIEKVNYQVHVKAQNVQSTLKLSPDMSKSPTAPTPVFYVTTPPGGVREDTTITVPGIQIQYSQTVNLNFGPGGGPNILTWPHVSVATLVPTTPQTFKMT</sequence>
<gene>
    <name evidence="1" type="ORF">JMJ35_009885</name>
</gene>
<dbReference type="AlphaFoldDB" id="A0AA39QUA6"/>
<dbReference type="NCBIfam" id="NF040572">
    <property type="entry name" value="heme_bind_FMP"/>
    <property type="match status" value="1"/>
</dbReference>
<name>A0AA39QUA6_9LECA</name>
<dbReference type="InterPro" id="IPR047975">
    <property type="entry name" value="Heme_bind_FMP"/>
</dbReference>
<accession>A0AA39QUA6</accession>
<proteinExistence type="predicted"/>
<evidence type="ECO:0000313" key="2">
    <source>
        <dbReference type="Proteomes" id="UP001166286"/>
    </source>
</evidence>
<comment type="caution">
    <text evidence="1">The sequence shown here is derived from an EMBL/GenBank/DDBJ whole genome shotgun (WGS) entry which is preliminary data.</text>
</comment>
<evidence type="ECO:0000313" key="1">
    <source>
        <dbReference type="EMBL" id="KAK0507996.1"/>
    </source>
</evidence>
<reference evidence="1" key="1">
    <citation type="submission" date="2023-03" db="EMBL/GenBank/DDBJ databases">
        <title>Complete genome of Cladonia borealis.</title>
        <authorList>
            <person name="Park H."/>
        </authorList>
    </citation>
    <scope>NUCLEOTIDE SEQUENCE</scope>
    <source>
        <strain evidence="1">ANT050790</strain>
    </source>
</reference>
<keyword evidence="2" id="KW-1185">Reference proteome</keyword>
<protein>
    <submittedName>
        <fullName evidence="1">Uncharacterized protein</fullName>
    </submittedName>
</protein>
<dbReference type="EMBL" id="JAFEKC020000022">
    <property type="protein sequence ID" value="KAK0507996.1"/>
    <property type="molecule type" value="Genomic_DNA"/>
</dbReference>
<dbReference type="Proteomes" id="UP001166286">
    <property type="component" value="Unassembled WGS sequence"/>
</dbReference>
<organism evidence="1 2">
    <name type="scientific">Cladonia borealis</name>
    <dbReference type="NCBI Taxonomy" id="184061"/>
    <lineage>
        <taxon>Eukaryota</taxon>
        <taxon>Fungi</taxon>
        <taxon>Dikarya</taxon>
        <taxon>Ascomycota</taxon>
        <taxon>Pezizomycotina</taxon>
        <taxon>Lecanoromycetes</taxon>
        <taxon>OSLEUM clade</taxon>
        <taxon>Lecanoromycetidae</taxon>
        <taxon>Lecanorales</taxon>
        <taxon>Lecanorineae</taxon>
        <taxon>Cladoniaceae</taxon>
        <taxon>Cladonia</taxon>
    </lineage>
</organism>